<proteinExistence type="predicted"/>
<dbReference type="InterPro" id="IPR003439">
    <property type="entry name" value="ABC_transporter-like_ATP-bd"/>
</dbReference>
<dbReference type="PANTHER" id="PTHR30482">
    <property type="entry name" value="HIGH-AFFINITY BRANCHED-CHAIN AMINO ACID TRANSPORT SYSTEM PERMEASE"/>
    <property type="match status" value="1"/>
</dbReference>
<reference evidence="11 12" key="1">
    <citation type="journal article" date="2009" name="Environ. Microbiol.">
        <title>Genome sequence of Desulfobacterium autotrophicum HRM2, a marine sulfate reducer oxidizing organic carbon completely to carbon dioxide.</title>
        <authorList>
            <person name="Strittmatter A.W."/>
            <person name="Liesegang H."/>
            <person name="Rabus R."/>
            <person name="Decker I."/>
            <person name="Amann J."/>
            <person name="Andres S."/>
            <person name="Henne A."/>
            <person name="Fricke W.F."/>
            <person name="Martinez-Arias R."/>
            <person name="Bartels D."/>
            <person name="Goesmann A."/>
            <person name="Krause L."/>
            <person name="Puehler A."/>
            <person name="Klenk H.P."/>
            <person name="Richter M."/>
            <person name="Schuler M."/>
            <person name="Gloeckner F.O."/>
            <person name="Meyerdierks A."/>
            <person name="Gottschalk G."/>
            <person name="Amann R."/>
        </authorList>
    </citation>
    <scope>NUCLEOTIDE SEQUENCE [LARGE SCALE GENOMIC DNA]</scope>
    <source>
        <strain evidence="12">ATCC 43914 / DSM 3382 / HRM2</strain>
    </source>
</reference>
<protein>
    <submittedName>
        <fullName evidence="11">ABC-type branched-chain amino acid transport system, permease component</fullName>
    </submittedName>
</protein>
<comment type="subcellular location">
    <subcellularLocation>
        <location evidence="1">Cell membrane</location>
        <topology evidence="1">Multi-pass membrane protein</topology>
    </subcellularLocation>
</comment>
<dbReference type="SMART" id="SM00382">
    <property type="entry name" value="AAA"/>
    <property type="match status" value="1"/>
</dbReference>
<feature type="transmembrane region" description="Helical" evidence="9">
    <location>
        <begin position="295"/>
        <end position="321"/>
    </location>
</feature>
<feature type="transmembrane region" description="Helical" evidence="9">
    <location>
        <begin position="221"/>
        <end position="241"/>
    </location>
</feature>
<keyword evidence="5" id="KW-0547">Nucleotide-binding</keyword>
<dbReference type="GO" id="GO:0015658">
    <property type="term" value="F:branched-chain amino acid transmembrane transporter activity"/>
    <property type="evidence" value="ECO:0007669"/>
    <property type="project" value="InterPro"/>
</dbReference>
<dbReference type="RefSeq" id="WP_015905216.1">
    <property type="nucleotide sequence ID" value="NC_012108.1"/>
</dbReference>
<dbReference type="SUPFAM" id="SSF52540">
    <property type="entry name" value="P-loop containing nucleoside triphosphate hydrolases"/>
    <property type="match status" value="1"/>
</dbReference>
<dbReference type="FunFam" id="3.40.50.300:FF:000421">
    <property type="entry name" value="Branched-chain amino acid ABC transporter ATP-binding protein"/>
    <property type="match status" value="1"/>
</dbReference>
<dbReference type="CDD" id="cd03219">
    <property type="entry name" value="ABC_Mj1267_LivG_branched"/>
    <property type="match status" value="1"/>
</dbReference>
<dbReference type="eggNOG" id="COG0411">
    <property type="taxonomic scope" value="Bacteria"/>
</dbReference>
<keyword evidence="6" id="KW-0067">ATP-binding</keyword>
<dbReference type="GO" id="GO:0016887">
    <property type="term" value="F:ATP hydrolysis activity"/>
    <property type="evidence" value="ECO:0007669"/>
    <property type="project" value="InterPro"/>
</dbReference>
<dbReference type="InterPro" id="IPR027417">
    <property type="entry name" value="P-loop_NTPase"/>
</dbReference>
<dbReference type="Pfam" id="PF00005">
    <property type="entry name" value="ABC_tran"/>
    <property type="match status" value="1"/>
</dbReference>
<evidence type="ECO:0000256" key="7">
    <source>
        <dbReference type="ARBA" id="ARBA00022989"/>
    </source>
</evidence>
<dbReference type="InterPro" id="IPR001851">
    <property type="entry name" value="ABC_transp_permease"/>
</dbReference>
<evidence type="ECO:0000256" key="6">
    <source>
        <dbReference type="ARBA" id="ARBA00022840"/>
    </source>
</evidence>
<feature type="domain" description="ABC transporter" evidence="10">
    <location>
        <begin position="363"/>
        <end position="614"/>
    </location>
</feature>
<name>C0QMD7_DESAH</name>
<sequence>MKRFKSWIKTGPNTVTIIFFVLALAVIPVILPNTYWQSIFSMTGIYVMLALGLNIVAGFTGLLDLSYVAFFGIGGYTFAFLCSDHFGIHLPFLLAIPVCAITAMVAGFLLGLTSIRLKGDYLAIVTLAFAQIFKLLLLNLDAPVNITGGVNGLYAFDMISVFSIKVTTPEHYSTLIWTCALLVFVVSVRLKSSRIGRGWNAIREDELAANTIGINTTRMKLYSFASGALIAGFSGALFASFQDSVFPNSFGFQQLVIVYCMVIIGGLGNVYGVIAGAVILSILPEILREYGGLRMMIYGLVLVGIMAIRPQGLFASIPGFIRKQKRPDKDETGALRASTDLYYAQKKEGAVQNKFIKQPMPLLKIQNLTLHFGGLRAIDGLDFNLYKNEILSIIGPNGAGKSTLFNVISGIYKSDQGRIIYKAQDISTLKPHMVAKAGIARTFQNLRLFNDLSVIENIKVSRFCRTKAFFPAVILNLKSNQREEKETGEKVRTILDMFGKRLTGYRYNQKVSQLSYANRRRVEIARAMATDPEILLLDEPSAGMNPQETEEITGFIKTLRDQFGYTILVIEHKLNLVKAVSDRVIVMDYGKKICEGSYEDISRNPLVIEAYLGKKGKREKKNNS</sequence>
<gene>
    <name evidence="11" type="ordered locus">HRM2_33790</name>
</gene>
<keyword evidence="3" id="KW-1003">Cell membrane</keyword>
<dbReference type="OrthoDB" id="9805514at2"/>
<dbReference type="eggNOG" id="COG4177">
    <property type="taxonomic scope" value="Bacteria"/>
</dbReference>
<keyword evidence="8 9" id="KW-0472">Membrane</keyword>
<evidence type="ECO:0000256" key="9">
    <source>
        <dbReference type="SAM" id="Phobius"/>
    </source>
</evidence>
<evidence type="ECO:0000256" key="2">
    <source>
        <dbReference type="ARBA" id="ARBA00022448"/>
    </source>
</evidence>
<keyword evidence="2" id="KW-0813">Transport</keyword>
<evidence type="ECO:0000256" key="3">
    <source>
        <dbReference type="ARBA" id="ARBA00022475"/>
    </source>
</evidence>
<feature type="transmembrane region" description="Helical" evidence="9">
    <location>
        <begin position="172"/>
        <end position="190"/>
    </location>
</feature>
<dbReference type="InterPro" id="IPR043428">
    <property type="entry name" value="LivM-like"/>
</dbReference>
<feature type="transmembrane region" description="Helical" evidence="9">
    <location>
        <begin position="37"/>
        <end position="60"/>
    </location>
</feature>
<dbReference type="InterPro" id="IPR032823">
    <property type="entry name" value="BCA_ABC_TP_C"/>
</dbReference>
<evidence type="ECO:0000313" key="12">
    <source>
        <dbReference type="Proteomes" id="UP000000442"/>
    </source>
</evidence>
<dbReference type="STRING" id="177437.HRM2_33790"/>
<accession>C0QMD7</accession>
<feature type="transmembrane region" description="Helical" evidence="9">
    <location>
        <begin position="12"/>
        <end position="31"/>
    </location>
</feature>
<keyword evidence="12" id="KW-1185">Reference proteome</keyword>
<dbReference type="HOGENOM" id="CLU_006313_3_2_7"/>
<dbReference type="EMBL" id="CP001087">
    <property type="protein sequence ID" value="ACN16454.1"/>
    <property type="molecule type" value="Genomic_DNA"/>
</dbReference>
<evidence type="ECO:0000256" key="8">
    <source>
        <dbReference type="ARBA" id="ARBA00023136"/>
    </source>
</evidence>
<dbReference type="Gene3D" id="3.40.50.300">
    <property type="entry name" value="P-loop containing nucleotide triphosphate hydrolases"/>
    <property type="match status" value="1"/>
</dbReference>
<dbReference type="CDD" id="cd06581">
    <property type="entry name" value="TM_PBP1_LivM_like"/>
    <property type="match status" value="1"/>
</dbReference>
<dbReference type="PROSITE" id="PS50893">
    <property type="entry name" value="ABC_TRANSPORTER_2"/>
    <property type="match status" value="1"/>
</dbReference>
<dbReference type="Proteomes" id="UP000000442">
    <property type="component" value="Chromosome"/>
</dbReference>
<dbReference type="AlphaFoldDB" id="C0QMD7"/>
<evidence type="ECO:0000313" key="11">
    <source>
        <dbReference type="EMBL" id="ACN16454.1"/>
    </source>
</evidence>
<dbReference type="GO" id="GO:0005886">
    <property type="term" value="C:plasma membrane"/>
    <property type="evidence" value="ECO:0007669"/>
    <property type="project" value="UniProtKB-SubCell"/>
</dbReference>
<evidence type="ECO:0000256" key="5">
    <source>
        <dbReference type="ARBA" id="ARBA00022741"/>
    </source>
</evidence>
<feature type="transmembrane region" description="Helical" evidence="9">
    <location>
        <begin position="256"/>
        <end position="283"/>
    </location>
</feature>
<dbReference type="KEGG" id="dat:HRM2_33790"/>
<dbReference type="InterPro" id="IPR003593">
    <property type="entry name" value="AAA+_ATPase"/>
</dbReference>
<feature type="transmembrane region" description="Helical" evidence="9">
    <location>
        <begin position="67"/>
        <end position="86"/>
    </location>
</feature>
<evidence type="ECO:0000259" key="10">
    <source>
        <dbReference type="PROSITE" id="PS50893"/>
    </source>
</evidence>
<dbReference type="Pfam" id="PF12399">
    <property type="entry name" value="BCA_ABC_TP_C"/>
    <property type="match status" value="1"/>
</dbReference>
<evidence type="ECO:0000256" key="4">
    <source>
        <dbReference type="ARBA" id="ARBA00022692"/>
    </source>
</evidence>
<evidence type="ECO:0000256" key="1">
    <source>
        <dbReference type="ARBA" id="ARBA00004651"/>
    </source>
</evidence>
<organism evidence="11 12">
    <name type="scientific">Desulforapulum autotrophicum (strain ATCC 43914 / DSM 3382 / VKM B-1955 / HRM2)</name>
    <name type="common">Desulfobacterium autotrophicum</name>
    <dbReference type="NCBI Taxonomy" id="177437"/>
    <lineage>
        <taxon>Bacteria</taxon>
        <taxon>Pseudomonadati</taxon>
        <taxon>Thermodesulfobacteriota</taxon>
        <taxon>Desulfobacteria</taxon>
        <taxon>Desulfobacterales</taxon>
        <taxon>Desulfobacteraceae</taxon>
        <taxon>Desulforapulum</taxon>
    </lineage>
</organism>
<dbReference type="Pfam" id="PF02653">
    <property type="entry name" value="BPD_transp_2"/>
    <property type="match status" value="1"/>
</dbReference>
<keyword evidence="7 9" id="KW-1133">Transmembrane helix</keyword>
<dbReference type="PANTHER" id="PTHR30482:SF10">
    <property type="entry name" value="HIGH-AFFINITY BRANCHED-CHAIN AMINO ACID TRANSPORT PROTEIN BRAE"/>
    <property type="match status" value="1"/>
</dbReference>
<dbReference type="GO" id="GO:0005524">
    <property type="term" value="F:ATP binding"/>
    <property type="evidence" value="ECO:0007669"/>
    <property type="project" value="UniProtKB-KW"/>
</dbReference>
<feature type="transmembrane region" description="Helical" evidence="9">
    <location>
        <begin position="92"/>
        <end position="112"/>
    </location>
</feature>
<keyword evidence="4 9" id="KW-0812">Transmembrane</keyword>